<evidence type="ECO:0000313" key="2">
    <source>
        <dbReference type="EMBL" id="EZA46859.1"/>
    </source>
</evidence>
<feature type="region of interest" description="Disordered" evidence="1">
    <location>
        <begin position="1"/>
        <end position="24"/>
    </location>
</feature>
<evidence type="ECO:0000313" key="3">
    <source>
        <dbReference type="Proteomes" id="UP000053097"/>
    </source>
</evidence>
<dbReference type="AlphaFoldDB" id="A0A026VVK1"/>
<protein>
    <submittedName>
        <fullName evidence="2">Uncharacterized protein</fullName>
    </submittedName>
</protein>
<feature type="compositionally biased region" description="Basic residues" evidence="1">
    <location>
        <begin position="1"/>
        <end position="14"/>
    </location>
</feature>
<dbReference type="Proteomes" id="UP000053097">
    <property type="component" value="Unassembled WGS sequence"/>
</dbReference>
<accession>A0A026VVK1</accession>
<proteinExistence type="predicted"/>
<keyword evidence="3" id="KW-1185">Reference proteome</keyword>
<name>A0A026VVK1_OOCBI</name>
<evidence type="ECO:0000256" key="1">
    <source>
        <dbReference type="SAM" id="MobiDB-lite"/>
    </source>
</evidence>
<gene>
    <name evidence="2" type="ORF">X777_01027</name>
</gene>
<reference evidence="2 3" key="1">
    <citation type="journal article" date="2014" name="Curr. Biol.">
        <title>The genome of the clonal raider ant Cerapachys biroi.</title>
        <authorList>
            <person name="Oxley P.R."/>
            <person name="Ji L."/>
            <person name="Fetter-Pruneda I."/>
            <person name="McKenzie S.K."/>
            <person name="Li C."/>
            <person name="Hu H."/>
            <person name="Zhang G."/>
            <person name="Kronauer D.J."/>
        </authorList>
    </citation>
    <scope>NUCLEOTIDE SEQUENCE [LARGE SCALE GENOMIC DNA]</scope>
</reference>
<sequence length="61" mass="7313">MPQRNVRRSHRIVSLRRDESSTEGLRQKLTYPWRNPIDLKARHEELDVRLSRSQIRISSST</sequence>
<organism evidence="2 3">
    <name type="scientific">Ooceraea biroi</name>
    <name type="common">Clonal raider ant</name>
    <name type="synonym">Cerapachys biroi</name>
    <dbReference type="NCBI Taxonomy" id="2015173"/>
    <lineage>
        <taxon>Eukaryota</taxon>
        <taxon>Metazoa</taxon>
        <taxon>Ecdysozoa</taxon>
        <taxon>Arthropoda</taxon>
        <taxon>Hexapoda</taxon>
        <taxon>Insecta</taxon>
        <taxon>Pterygota</taxon>
        <taxon>Neoptera</taxon>
        <taxon>Endopterygota</taxon>
        <taxon>Hymenoptera</taxon>
        <taxon>Apocrita</taxon>
        <taxon>Aculeata</taxon>
        <taxon>Formicoidea</taxon>
        <taxon>Formicidae</taxon>
        <taxon>Dorylinae</taxon>
        <taxon>Ooceraea</taxon>
    </lineage>
</organism>
<dbReference type="EMBL" id="KK108141">
    <property type="protein sequence ID" value="EZA46859.1"/>
    <property type="molecule type" value="Genomic_DNA"/>
</dbReference>